<comment type="caution">
    <text evidence="2">The sequence shown here is derived from an EMBL/GenBank/DDBJ whole genome shotgun (WGS) entry which is preliminary data.</text>
</comment>
<feature type="compositionally biased region" description="Polar residues" evidence="1">
    <location>
        <begin position="1"/>
        <end position="10"/>
    </location>
</feature>
<name>A0A396JTW5_MEDTR</name>
<organism evidence="2">
    <name type="scientific">Medicago truncatula</name>
    <name type="common">Barrel medic</name>
    <name type="synonym">Medicago tribuloides</name>
    <dbReference type="NCBI Taxonomy" id="3880"/>
    <lineage>
        <taxon>Eukaryota</taxon>
        <taxon>Viridiplantae</taxon>
        <taxon>Streptophyta</taxon>
        <taxon>Embryophyta</taxon>
        <taxon>Tracheophyta</taxon>
        <taxon>Spermatophyta</taxon>
        <taxon>Magnoliopsida</taxon>
        <taxon>eudicotyledons</taxon>
        <taxon>Gunneridae</taxon>
        <taxon>Pentapetalae</taxon>
        <taxon>rosids</taxon>
        <taxon>fabids</taxon>
        <taxon>Fabales</taxon>
        <taxon>Fabaceae</taxon>
        <taxon>Papilionoideae</taxon>
        <taxon>50 kb inversion clade</taxon>
        <taxon>NPAAA clade</taxon>
        <taxon>Hologalegina</taxon>
        <taxon>IRL clade</taxon>
        <taxon>Trifolieae</taxon>
        <taxon>Medicago</taxon>
    </lineage>
</organism>
<evidence type="ECO:0000256" key="1">
    <source>
        <dbReference type="SAM" id="MobiDB-lite"/>
    </source>
</evidence>
<gene>
    <name evidence="2" type="ORF">MtrunA17_Chr1g0194111</name>
</gene>
<reference evidence="2" key="1">
    <citation type="journal article" date="2018" name="Nat. Plants">
        <title>Whole-genome landscape of Medicago truncatula symbiotic genes.</title>
        <authorList>
            <person name="Pecrix Y."/>
            <person name="Gamas P."/>
            <person name="Carrere S."/>
        </authorList>
    </citation>
    <scope>NUCLEOTIDE SEQUENCE</scope>
    <source>
        <tissue evidence="2">Leaves</tissue>
    </source>
</reference>
<accession>A0A396JTW5</accession>
<proteinExistence type="predicted"/>
<feature type="region of interest" description="Disordered" evidence="1">
    <location>
        <begin position="1"/>
        <end position="41"/>
    </location>
</feature>
<feature type="compositionally biased region" description="Polar residues" evidence="1">
    <location>
        <begin position="18"/>
        <end position="39"/>
    </location>
</feature>
<dbReference type="EMBL" id="PSQE01000001">
    <property type="protein sequence ID" value="RHN80982.1"/>
    <property type="molecule type" value="Genomic_DNA"/>
</dbReference>
<protein>
    <submittedName>
        <fullName evidence="2">Uncharacterized protein</fullName>
    </submittedName>
</protein>
<dbReference type="Gramene" id="rna4969">
    <property type="protein sequence ID" value="RHN80982.1"/>
    <property type="gene ID" value="gene4969"/>
</dbReference>
<dbReference type="AlphaFoldDB" id="A0A396JTW5"/>
<dbReference type="Proteomes" id="UP000265566">
    <property type="component" value="Chromosome 1"/>
</dbReference>
<sequence>MDKINSQNLNPRVFHNLPTFNNSNTDPNGGNQVSKQQPPLRQRAFADLEFPILMPPAA</sequence>
<evidence type="ECO:0000313" key="2">
    <source>
        <dbReference type="EMBL" id="RHN80982.1"/>
    </source>
</evidence>